<feature type="compositionally biased region" description="Low complexity" evidence="7">
    <location>
        <begin position="570"/>
        <end position="593"/>
    </location>
</feature>
<dbReference type="GO" id="GO:0090307">
    <property type="term" value="P:mitotic spindle assembly"/>
    <property type="evidence" value="ECO:0007669"/>
    <property type="project" value="TreeGrafter"/>
</dbReference>
<dbReference type="PANTHER" id="PTHR21567">
    <property type="entry name" value="CLASP"/>
    <property type="match status" value="1"/>
</dbReference>
<keyword evidence="4" id="KW-0132">Cell division</keyword>
<protein>
    <recommendedName>
        <fullName evidence="3">Protein STU1</fullName>
    </recommendedName>
</protein>
<dbReference type="STRING" id="1789683.A0A1X7R3Y1"/>
<name>A0A1X7R3Y1_9SACH</name>
<feature type="compositionally biased region" description="Polar residues" evidence="7">
    <location>
        <begin position="602"/>
        <end position="632"/>
    </location>
</feature>
<feature type="compositionally biased region" description="Basic and acidic residues" evidence="7">
    <location>
        <begin position="954"/>
        <end position="979"/>
    </location>
</feature>
<accession>A0A1X7R3Y1</accession>
<evidence type="ECO:0000313" key="9">
    <source>
        <dbReference type="EMBL" id="SMN20355.1"/>
    </source>
</evidence>
<dbReference type="Gene3D" id="1.25.10.10">
    <property type="entry name" value="Leucine-rich Repeat Variant"/>
    <property type="match status" value="1"/>
</dbReference>
<gene>
    <name evidence="9" type="ORF">KASA_0N03179G</name>
</gene>
<dbReference type="GO" id="GO:0008017">
    <property type="term" value="F:microtubule binding"/>
    <property type="evidence" value="ECO:0007669"/>
    <property type="project" value="TreeGrafter"/>
</dbReference>
<dbReference type="GO" id="GO:0051301">
    <property type="term" value="P:cell division"/>
    <property type="evidence" value="ECO:0007669"/>
    <property type="project" value="UniProtKB-KW"/>
</dbReference>
<keyword evidence="5" id="KW-0493">Microtubule</keyword>
<dbReference type="Pfam" id="PF12348">
    <property type="entry name" value="CLASP_N"/>
    <property type="match status" value="1"/>
</dbReference>
<dbReference type="GO" id="GO:0005881">
    <property type="term" value="C:cytoplasmic microtubule"/>
    <property type="evidence" value="ECO:0007669"/>
    <property type="project" value="TreeGrafter"/>
</dbReference>
<dbReference type="InterPro" id="IPR011989">
    <property type="entry name" value="ARM-like"/>
</dbReference>
<feature type="region of interest" description="Disordered" evidence="7">
    <location>
        <begin position="568"/>
        <end position="632"/>
    </location>
</feature>
<reference evidence="9 10" key="1">
    <citation type="submission" date="2017-04" db="EMBL/GenBank/DDBJ databases">
        <authorList>
            <person name="Afonso C.L."/>
            <person name="Miller P.J."/>
            <person name="Scott M.A."/>
            <person name="Spackman E."/>
            <person name="Goraichik I."/>
            <person name="Dimitrov K.M."/>
            <person name="Suarez D.L."/>
            <person name="Swayne D.E."/>
        </authorList>
    </citation>
    <scope>NUCLEOTIDE SEQUENCE [LARGE SCALE GENOMIC DNA]</scope>
</reference>
<evidence type="ECO:0000256" key="3">
    <source>
        <dbReference type="ARBA" id="ARBA00016012"/>
    </source>
</evidence>
<evidence type="ECO:0000256" key="1">
    <source>
        <dbReference type="ARBA" id="ARBA00004186"/>
    </source>
</evidence>
<evidence type="ECO:0000256" key="4">
    <source>
        <dbReference type="ARBA" id="ARBA00022618"/>
    </source>
</evidence>
<evidence type="ECO:0000256" key="2">
    <source>
        <dbReference type="ARBA" id="ARBA00009549"/>
    </source>
</evidence>
<dbReference type="GO" id="GO:0005876">
    <property type="term" value="C:spindle microtubule"/>
    <property type="evidence" value="ECO:0007669"/>
    <property type="project" value="TreeGrafter"/>
</dbReference>
<evidence type="ECO:0000259" key="8">
    <source>
        <dbReference type="Pfam" id="PF12348"/>
    </source>
</evidence>
<evidence type="ECO:0000256" key="6">
    <source>
        <dbReference type="ARBA" id="ARBA00022776"/>
    </source>
</evidence>
<keyword evidence="10" id="KW-1185">Reference proteome</keyword>
<feature type="region of interest" description="Disordered" evidence="7">
    <location>
        <begin position="951"/>
        <end position="986"/>
    </location>
</feature>
<evidence type="ECO:0000256" key="7">
    <source>
        <dbReference type="SAM" id="MobiDB-lite"/>
    </source>
</evidence>
<dbReference type="Proteomes" id="UP000196158">
    <property type="component" value="Unassembled WGS sequence"/>
</dbReference>
<organism evidence="9 10">
    <name type="scientific">Maudiozyma saulgeensis</name>
    <dbReference type="NCBI Taxonomy" id="1789683"/>
    <lineage>
        <taxon>Eukaryota</taxon>
        <taxon>Fungi</taxon>
        <taxon>Dikarya</taxon>
        <taxon>Ascomycota</taxon>
        <taxon>Saccharomycotina</taxon>
        <taxon>Saccharomycetes</taxon>
        <taxon>Saccharomycetales</taxon>
        <taxon>Saccharomycetaceae</taxon>
        <taxon>Maudiozyma</taxon>
    </lineage>
</organism>
<dbReference type="OrthoDB" id="46159at2759"/>
<keyword evidence="6" id="KW-0498">Mitosis</keyword>
<dbReference type="PANTHER" id="PTHR21567:SF9">
    <property type="entry name" value="CLIP-ASSOCIATING PROTEIN"/>
    <property type="match status" value="1"/>
</dbReference>
<dbReference type="GO" id="GO:0060172">
    <property type="term" value="P:astral microtubule depolymerization"/>
    <property type="evidence" value="ECO:0007669"/>
    <property type="project" value="TreeGrafter"/>
</dbReference>
<sequence length="1519" mass="174292">MSNMKNDSLKDPQFISLYSTLDDPEIDIKKKLNQLTKFKGHVKKEFINIENIPTYIDALLLIPQKFKDSTETLFLGHSCLCYLIKRIAIQSPESLSLPLITNLINHIIELHTLENMQNSSSSSSSHNIKKFWLLTIKILESCYKINPIYTEDSIKQRLEREVVDTIDKSSNDIHILNRMKIILFIINELCQIKQNNNQDPISSLKLFNPVVLKFLNNITDQNLNDKNNVNSIVELLSDIFRKHVNQSDFEDFVRNITNNSIRSIFSQEYQQPDSHSDNIFDTEDELQSILNEAKPPHQLLTSNADLSHTPSLLYTSLDQLSDDLENLLETFHNPKETEQNWKIRQSNIIKIRNIFILNDKLILEERTEFVNILKNLSFVDCISKTALSLRTTLSLNTCQLIKDLILMLKDGLTITILDHLFTTLKTLLASTKKLSSQMGYFCILIMFLNVDFHSKLFHDSLLLINEKNIIQRNTSAILLRIILIKSNHTSKLETNLVYIEEWIRKGISDAQTQVRESMRITFWYYYKAYPVNAKNLLNNSFSTQLKKAIELAIPQHLDIDFKRQYQGTFSNSSSKNSSRRSSLLSSHLQNSTSMSRKFPSYAQPTQSSISQKSKSGMIRSNRSTSEMTTNTRGSTIAEAVENKRLKTNDGTIIKRKTSAPISSKITHNDTNSNQLDLTDELPNPQSISLINKYMDMNVPDINSQTNKKLDTYQSNEVLDKLYSYASNEKEPREFLQLLQNYILIPKSKITDRLDFKKITPSLKKLIVKQPSDFKSLLSIQLFVTNIPLSDIIILYAINNIGPTELLKKLDIATTNDTTKILNHIGDLLVTLTVSSDPSTSIFYMKHRGLIYNFILNVLYEFLSDDNTRKLITEDAFNSIIINLFKMYGNELDNQLFFDLLYNCYLFNDQTFIKHLKELQFVSIKLKISDELQLRDKNLKLNDIILGGKGDGGISDDKAPKDQGTEHVAAHDEYNKRDNLSDSEVEENDPEIKRYMEMTMVNPFKQQRSISSESVVHNPELTAKENNDQNVEISSDQTGFTTANPRLYEMTKIVSVYQNTDRAHNITVDPDTKSDDVKIKEDEPTDMGLSDIFQDGANKIKQGNISANSVKGILNENNNIKTEEDEHTVKFTDNSPEIIGEENERPPFDIKELSEPKKSIKITNATTPSVVDVGNVTTEDSKDYSLSFVISYPILHKFENCPVTQYELAKVISRRKRPLQSVDNHELVNTDLKQLQKGISRIQSGTFTIKHLNHLIEPLATFDSSNTALLSWLNEKSGYDQLLSLSLMLLQSMDEASLIPTIMTRKALLLIQCILAINEYNERSINNFDIGAINGIWTQFTIMVDKLLHFTNEIYLLICETRSTLIRLNYFKPKSVTSILSSLVTELPEDTTDDDYRNEFDETKIIGNLLTENNISYNAIDKLRLKIGLKQSFMISTIIGVLQTKPNEFKTFQLSEIIQTMSFFVRKTNSDWRYNSISVAVEIFKILYTRENKNLQEINQIFSCLDTETYKLIRIMGQPM</sequence>
<dbReference type="InterPro" id="IPR024395">
    <property type="entry name" value="CLASP_N_dom"/>
</dbReference>
<evidence type="ECO:0000256" key="5">
    <source>
        <dbReference type="ARBA" id="ARBA00022701"/>
    </source>
</evidence>
<evidence type="ECO:0000313" key="10">
    <source>
        <dbReference type="Proteomes" id="UP000196158"/>
    </source>
</evidence>
<dbReference type="EMBL" id="FXLY01000005">
    <property type="protein sequence ID" value="SMN20355.1"/>
    <property type="molecule type" value="Genomic_DNA"/>
</dbReference>
<proteinExistence type="inferred from homology"/>
<keyword evidence="6" id="KW-0131">Cell cycle</keyword>
<dbReference type="GO" id="GO:0005815">
    <property type="term" value="C:microtubule organizing center"/>
    <property type="evidence" value="ECO:0007669"/>
    <property type="project" value="TreeGrafter"/>
</dbReference>
<dbReference type="GO" id="GO:1990023">
    <property type="term" value="C:mitotic spindle midzone"/>
    <property type="evidence" value="ECO:0007669"/>
    <property type="project" value="TreeGrafter"/>
</dbReference>
<feature type="domain" description="CLASP N-terminal" evidence="8">
    <location>
        <begin position="320"/>
        <end position="550"/>
    </location>
</feature>
<comment type="similarity">
    <text evidence="2">Belongs to the CLASP family.</text>
</comment>
<comment type="subcellular location">
    <subcellularLocation>
        <location evidence="1">Cytoplasm</location>
        <location evidence="1">Cytoskeleton</location>
        <location evidence="1">Spindle</location>
    </subcellularLocation>
</comment>